<dbReference type="AlphaFoldDB" id="E8MXR0"/>
<dbReference type="EMBL" id="AP012029">
    <property type="protein sequence ID" value="BAJ64141.1"/>
    <property type="molecule type" value="Genomic_DNA"/>
</dbReference>
<sequence length="429" mass="45732">MKITFQKGKTVNLLKKIKSYPRLGVVLLAFVAFVALGLPDGLLGVGWPSIRNSFSIPLDAIGMLLTASVAGYMASSFMSGVMLSRLGVGKVLALSCFLTGLALIGYTLVPQWWMMVLLGIVAGLGAGAIDAGLNTYVAAHFGEGLMQWLHASWGVGITIGPIIMTLGLSSLETWRFGYWVVGGFQIALAIGFTLTLPMWNQGHVRFPAHENAQPEKKLTDYQTPLSETLRKPCVWLSVLLFFLYVGAESSLGTWTYTLLTESRGVDKTLAGFFAGSYWFTFTIGRILAGLVAHRVGINKLVLGGLTGALLGAGLLIWNPAEIANVIAVGLIGISIAPIFPAMMSGTRIRVGDKYAANTIGLQMAATGFGTAVIPSTMGVLARHISLEVIPVYLLAVYVSLLGVYLLAIRPERAPSKGKVQPLAQIDSGK</sequence>
<dbReference type="STRING" id="926569.ANT_21150"/>
<dbReference type="SUPFAM" id="SSF103473">
    <property type="entry name" value="MFS general substrate transporter"/>
    <property type="match status" value="1"/>
</dbReference>
<dbReference type="OrthoDB" id="9795150at2"/>
<dbReference type="FunCoup" id="E8MXR0">
    <property type="interactions" value="34"/>
</dbReference>
<dbReference type="InterPro" id="IPR051788">
    <property type="entry name" value="MFS_Transporter"/>
</dbReference>
<evidence type="ECO:0000256" key="5">
    <source>
        <dbReference type="ARBA" id="ARBA00022989"/>
    </source>
</evidence>
<feature type="transmembrane region" description="Helical" evidence="7">
    <location>
        <begin position="354"/>
        <end position="377"/>
    </location>
</feature>
<dbReference type="GO" id="GO:0022857">
    <property type="term" value="F:transmembrane transporter activity"/>
    <property type="evidence" value="ECO:0007669"/>
    <property type="project" value="InterPro"/>
</dbReference>
<keyword evidence="3" id="KW-0813">Transport</keyword>
<keyword evidence="4 7" id="KW-0812">Transmembrane</keyword>
<proteinExistence type="inferred from homology"/>
<dbReference type="PANTHER" id="PTHR23514">
    <property type="entry name" value="BYPASS OF STOP CODON PROTEIN 6"/>
    <property type="match status" value="1"/>
</dbReference>
<evidence type="ECO:0000313" key="10">
    <source>
        <dbReference type="Proteomes" id="UP000008922"/>
    </source>
</evidence>
<dbReference type="eggNOG" id="COG0738">
    <property type="taxonomic scope" value="Bacteria"/>
</dbReference>
<comment type="subcellular location">
    <subcellularLocation>
        <location evidence="1">Cell membrane</location>
        <topology evidence="1">Multi-pass membrane protein</topology>
    </subcellularLocation>
</comment>
<dbReference type="RefSeq" id="WP_013560511.1">
    <property type="nucleotide sequence ID" value="NC_014960.1"/>
</dbReference>
<feature type="transmembrane region" description="Helical" evidence="7">
    <location>
        <begin position="323"/>
        <end position="342"/>
    </location>
</feature>
<feature type="transmembrane region" description="Helical" evidence="7">
    <location>
        <begin position="389"/>
        <end position="408"/>
    </location>
</feature>
<dbReference type="GO" id="GO:0005886">
    <property type="term" value="C:plasma membrane"/>
    <property type="evidence" value="ECO:0007669"/>
    <property type="project" value="UniProtKB-SubCell"/>
</dbReference>
<dbReference type="Pfam" id="PF07690">
    <property type="entry name" value="MFS_1"/>
    <property type="match status" value="1"/>
</dbReference>
<dbReference type="InterPro" id="IPR036259">
    <property type="entry name" value="MFS_trans_sf"/>
</dbReference>
<feature type="transmembrane region" description="Helical" evidence="7">
    <location>
        <begin position="176"/>
        <end position="196"/>
    </location>
</feature>
<dbReference type="InterPro" id="IPR011701">
    <property type="entry name" value="MFS"/>
</dbReference>
<evidence type="ECO:0000256" key="7">
    <source>
        <dbReference type="SAM" id="Phobius"/>
    </source>
</evidence>
<dbReference type="KEGG" id="atm:ANT_21150"/>
<dbReference type="PANTHER" id="PTHR23514:SF3">
    <property type="entry name" value="BYPASS OF STOP CODON PROTEIN 6"/>
    <property type="match status" value="1"/>
</dbReference>
<feature type="domain" description="Major facilitator superfamily (MFS) profile" evidence="8">
    <location>
        <begin position="25"/>
        <end position="413"/>
    </location>
</feature>
<name>E8MXR0_ANATU</name>
<evidence type="ECO:0000256" key="2">
    <source>
        <dbReference type="ARBA" id="ARBA00008335"/>
    </source>
</evidence>
<feature type="transmembrane region" description="Helical" evidence="7">
    <location>
        <begin position="268"/>
        <end position="288"/>
    </location>
</feature>
<feature type="transmembrane region" description="Helical" evidence="7">
    <location>
        <begin position="233"/>
        <end position="256"/>
    </location>
</feature>
<keyword evidence="5 7" id="KW-1133">Transmembrane helix</keyword>
<evidence type="ECO:0000256" key="1">
    <source>
        <dbReference type="ARBA" id="ARBA00004651"/>
    </source>
</evidence>
<dbReference type="CDD" id="cd17333">
    <property type="entry name" value="MFS_FucP_MFSD4_like"/>
    <property type="match status" value="1"/>
</dbReference>
<evidence type="ECO:0000256" key="6">
    <source>
        <dbReference type="ARBA" id="ARBA00023136"/>
    </source>
</evidence>
<accession>E8MXR0</accession>
<feature type="transmembrane region" description="Helical" evidence="7">
    <location>
        <begin position="300"/>
        <end position="317"/>
    </location>
</feature>
<dbReference type="PROSITE" id="PS50850">
    <property type="entry name" value="MFS"/>
    <property type="match status" value="1"/>
</dbReference>
<keyword evidence="10" id="KW-1185">Reference proteome</keyword>
<dbReference type="Gene3D" id="1.20.1250.20">
    <property type="entry name" value="MFS general substrate transporter like domains"/>
    <property type="match status" value="2"/>
</dbReference>
<organism evidence="9 10">
    <name type="scientific">Anaerolinea thermophila (strain DSM 14523 / JCM 11388 / NBRC 100420 / UNI-1)</name>
    <dbReference type="NCBI Taxonomy" id="926569"/>
    <lineage>
        <taxon>Bacteria</taxon>
        <taxon>Bacillati</taxon>
        <taxon>Chloroflexota</taxon>
        <taxon>Anaerolineae</taxon>
        <taxon>Anaerolineales</taxon>
        <taxon>Anaerolineaceae</taxon>
        <taxon>Anaerolinea</taxon>
    </lineage>
</organism>
<evidence type="ECO:0000256" key="3">
    <source>
        <dbReference type="ARBA" id="ARBA00022448"/>
    </source>
</evidence>
<protein>
    <submittedName>
        <fullName evidence="9">Major facilitator superfamily transporter</fullName>
    </submittedName>
</protein>
<evidence type="ECO:0000256" key="4">
    <source>
        <dbReference type="ARBA" id="ARBA00022692"/>
    </source>
</evidence>
<keyword evidence="6 7" id="KW-0472">Membrane</keyword>
<feature type="transmembrane region" description="Helical" evidence="7">
    <location>
        <begin position="20"/>
        <end position="39"/>
    </location>
</feature>
<evidence type="ECO:0000259" key="8">
    <source>
        <dbReference type="PROSITE" id="PS50850"/>
    </source>
</evidence>
<reference evidence="9 10" key="1">
    <citation type="submission" date="2010-12" db="EMBL/GenBank/DDBJ databases">
        <title>Whole genome sequence of Anaerolinea thermophila UNI-1.</title>
        <authorList>
            <person name="Narita-Yamada S."/>
            <person name="Kishi E."/>
            <person name="Watanabe Y."/>
            <person name="Takasaki K."/>
            <person name="Ankai A."/>
            <person name="Oguchi A."/>
            <person name="Fukui S."/>
            <person name="Takahashi M."/>
            <person name="Yashiro I."/>
            <person name="Hosoyama A."/>
            <person name="Sekiguchi Y."/>
            <person name="Hanada S."/>
            <person name="Fujita N."/>
        </authorList>
    </citation>
    <scope>NUCLEOTIDE SEQUENCE [LARGE SCALE GENOMIC DNA]</scope>
    <source>
        <strain evidence="10">DSM 14523 / JCM 11388 / NBRC 100420 / UNI-1</strain>
    </source>
</reference>
<evidence type="ECO:0000313" key="9">
    <source>
        <dbReference type="EMBL" id="BAJ64141.1"/>
    </source>
</evidence>
<dbReference type="InterPro" id="IPR020846">
    <property type="entry name" value="MFS_dom"/>
</dbReference>
<comment type="similarity">
    <text evidence="2">Belongs to the major facilitator superfamily.</text>
</comment>
<gene>
    <name evidence="9" type="ordered locus">ANT_21150</name>
</gene>
<feature type="transmembrane region" description="Helical" evidence="7">
    <location>
        <begin position="112"/>
        <end position="133"/>
    </location>
</feature>
<dbReference type="InParanoid" id="E8MXR0"/>
<feature type="transmembrane region" description="Helical" evidence="7">
    <location>
        <begin position="54"/>
        <end position="74"/>
    </location>
</feature>
<dbReference type="Proteomes" id="UP000008922">
    <property type="component" value="Chromosome"/>
</dbReference>
<feature type="transmembrane region" description="Helical" evidence="7">
    <location>
        <begin position="145"/>
        <end position="164"/>
    </location>
</feature>
<feature type="transmembrane region" description="Helical" evidence="7">
    <location>
        <begin position="86"/>
        <end position="106"/>
    </location>
</feature>
<dbReference type="HOGENOM" id="CLU_021993_2_0_0"/>